<reference evidence="3 4" key="1">
    <citation type="submission" date="2019-01" db="EMBL/GenBank/DDBJ databases">
        <title>Sequencing of cultivated peanut Arachis hypogaea provides insights into genome evolution and oil improvement.</title>
        <authorList>
            <person name="Chen X."/>
        </authorList>
    </citation>
    <scope>NUCLEOTIDE SEQUENCE [LARGE SCALE GENOMIC DNA]</scope>
    <source>
        <strain evidence="4">cv. Fuhuasheng</strain>
        <tissue evidence="3">Leaves</tissue>
    </source>
</reference>
<accession>A0A445AKF1</accession>
<dbReference type="Proteomes" id="UP000289738">
    <property type="component" value="Chromosome B02"/>
</dbReference>
<dbReference type="EMBL" id="SDMP01000012">
    <property type="protein sequence ID" value="RYR26912.1"/>
    <property type="molecule type" value="Genomic_DNA"/>
</dbReference>
<gene>
    <name evidence="3" type="ORF">Ahy_B02g061221</name>
</gene>
<dbReference type="InterPro" id="IPR007527">
    <property type="entry name" value="Znf_SWIM"/>
</dbReference>
<protein>
    <recommendedName>
        <fullName evidence="2">SWIM-type domain-containing protein</fullName>
    </recommendedName>
</protein>
<evidence type="ECO:0000256" key="1">
    <source>
        <dbReference type="SAM" id="MobiDB-lite"/>
    </source>
</evidence>
<proteinExistence type="predicted"/>
<sequence length="281" mass="32103">MWSLRFQLYHCNPSDTAPGTIIVPRQLSGFHWRLKFLHSEDIKIRSHFVVRLLLRQKQEVLPLVKPTKPIKTTQNTKTDKTNKSKQPNKSSISRRPCTRSATRGFQSKVFNIEIPFEVSSDSYESVEDSLFKPNLNEDSSFESNTGVKNVNSGSRSRVKNVGPLAKGKEKILVEDDAFVQEVSDKEVEVVRMFVMQTIVKNKVKLNNHIGVLTPVIKSRLEKVRKESKNWKPIWTGHNGYEKFEVHGHPTNHVVDLGKRLCTCQFWMLTGIPCVHACVALP</sequence>
<evidence type="ECO:0000313" key="4">
    <source>
        <dbReference type="Proteomes" id="UP000289738"/>
    </source>
</evidence>
<evidence type="ECO:0000313" key="3">
    <source>
        <dbReference type="EMBL" id="RYR26912.1"/>
    </source>
</evidence>
<dbReference type="AlphaFoldDB" id="A0A445AKF1"/>
<feature type="compositionally biased region" description="Polar residues" evidence="1">
    <location>
        <begin position="87"/>
        <end position="100"/>
    </location>
</feature>
<dbReference type="PANTHER" id="PTHR31973:SF187">
    <property type="entry name" value="MUTATOR TRANSPOSASE MUDRA PROTEIN"/>
    <property type="match status" value="1"/>
</dbReference>
<organism evidence="3 4">
    <name type="scientific">Arachis hypogaea</name>
    <name type="common">Peanut</name>
    <dbReference type="NCBI Taxonomy" id="3818"/>
    <lineage>
        <taxon>Eukaryota</taxon>
        <taxon>Viridiplantae</taxon>
        <taxon>Streptophyta</taxon>
        <taxon>Embryophyta</taxon>
        <taxon>Tracheophyta</taxon>
        <taxon>Spermatophyta</taxon>
        <taxon>Magnoliopsida</taxon>
        <taxon>eudicotyledons</taxon>
        <taxon>Gunneridae</taxon>
        <taxon>Pentapetalae</taxon>
        <taxon>rosids</taxon>
        <taxon>fabids</taxon>
        <taxon>Fabales</taxon>
        <taxon>Fabaceae</taxon>
        <taxon>Papilionoideae</taxon>
        <taxon>50 kb inversion clade</taxon>
        <taxon>dalbergioids sensu lato</taxon>
        <taxon>Dalbergieae</taxon>
        <taxon>Pterocarpus clade</taxon>
        <taxon>Arachis</taxon>
    </lineage>
</organism>
<dbReference type="Pfam" id="PF04434">
    <property type="entry name" value="SWIM"/>
    <property type="match status" value="1"/>
</dbReference>
<keyword evidence="4" id="KW-1185">Reference proteome</keyword>
<feature type="domain" description="SWIM-type" evidence="2">
    <location>
        <begin position="252"/>
        <end position="280"/>
    </location>
</feature>
<comment type="caution">
    <text evidence="3">The sequence shown here is derived from an EMBL/GenBank/DDBJ whole genome shotgun (WGS) entry which is preliminary data.</text>
</comment>
<feature type="region of interest" description="Disordered" evidence="1">
    <location>
        <begin position="65"/>
        <end position="100"/>
    </location>
</feature>
<dbReference type="GO" id="GO:0008270">
    <property type="term" value="F:zinc ion binding"/>
    <property type="evidence" value="ECO:0007669"/>
    <property type="project" value="InterPro"/>
</dbReference>
<dbReference type="PANTHER" id="PTHR31973">
    <property type="entry name" value="POLYPROTEIN, PUTATIVE-RELATED"/>
    <property type="match status" value="1"/>
</dbReference>
<evidence type="ECO:0000259" key="2">
    <source>
        <dbReference type="Pfam" id="PF04434"/>
    </source>
</evidence>
<name>A0A445AKF1_ARAHY</name>